<dbReference type="GO" id="GO:0042149">
    <property type="term" value="P:cellular response to glucose starvation"/>
    <property type="evidence" value="ECO:0007669"/>
    <property type="project" value="TreeGrafter"/>
</dbReference>
<dbReference type="GO" id="GO:0061462">
    <property type="term" value="P:protein localization to lysosome"/>
    <property type="evidence" value="ECO:0007669"/>
    <property type="project" value="TreeGrafter"/>
</dbReference>
<organism evidence="1 2">
    <name type="scientific">Blepharisma stoltei</name>
    <dbReference type="NCBI Taxonomy" id="1481888"/>
    <lineage>
        <taxon>Eukaryota</taxon>
        <taxon>Sar</taxon>
        <taxon>Alveolata</taxon>
        <taxon>Ciliophora</taxon>
        <taxon>Postciliodesmatophora</taxon>
        <taxon>Heterotrichea</taxon>
        <taxon>Heterotrichida</taxon>
        <taxon>Blepharismidae</taxon>
        <taxon>Blepharisma</taxon>
    </lineage>
</organism>
<accession>A0AAU9IU86</accession>
<gene>
    <name evidence="1" type="ORF">BSTOLATCC_MIC14484</name>
</gene>
<comment type="caution">
    <text evidence="1">The sequence shown here is derived from an EMBL/GenBank/DDBJ whole genome shotgun (WGS) entry which is preliminary data.</text>
</comment>
<name>A0AAU9IU86_9CILI</name>
<dbReference type="GO" id="GO:1904262">
    <property type="term" value="P:negative regulation of TORC1 signaling"/>
    <property type="evidence" value="ECO:0007669"/>
    <property type="project" value="TreeGrafter"/>
</dbReference>
<dbReference type="PANTHER" id="PTHR31581">
    <property type="entry name" value="KICSTOR COMPLEX PROTEIN C12ORF66"/>
    <property type="match status" value="1"/>
</dbReference>
<dbReference type="EMBL" id="CAJZBQ010000014">
    <property type="protein sequence ID" value="CAG9315734.1"/>
    <property type="molecule type" value="Genomic_DNA"/>
</dbReference>
<dbReference type="Proteomes" id="UP001162131">
    <property type="component" value="Unassembled WGS sequence"/>
</dbReference>
<evidence type="ECO:0000313" key="1">
    <source>
        <dbReference type="EMBL" id="CAG9315734.1"/>
    </source>
</evidence>
<proteinExistence type="predicted"/>
<evidence type="ECO:0008006" key="3">
    <source>
        <dbReference type="Google" id="ProtNLM"/>
    </source>
</evidence>
<reference evidence="1" key="1">
    <citation type="submission" date="2021-09" db="EMBL/GenBank/DDBJ databases">
        <authorList>
            <consortium name="AG Swart"/>
            <person name="Singh M."/>
            <person name="Singh A."/>
            <person name="Seah K."/>
            <person name="Emmerich C."/>
        </authorList>
    </citation>
    <scope>NUCLEOTIDE SEQUENCE</scope>
    <source>
        <strain evidence="1">ATCC30299</strain>
    </source>
</reference>
<dbReference type="GO" id="GO:0034198">
    <property type="term" value="P:cellular response to amino acid starvation"/>
    <property type="evidence" value="ECO:0007669"/>
    <property type="project" value="TreeGrafter"/>
</dbReference>
<sequence>MDELFKDRFTCQLAEQNYEECYGLLNSYQCSHKMMKSLQGLIVFEMQYYNFTPASLQDPNRDHAIRDIYEEVRAGLTTSDDSFFIEILHLIQIQLKTCQIYKLLSQSDYQIPENITSLCESYLKETSECDHYDLRPFQETMVCELTSIKNLVTAFTSLSKFNFLQTIIALTKAHSSIQQWEKIFRDKKYSPISHSNSSDDYNLLYRYLVKMLHGLIGKATLYFERTLSDGNLLENEEYYNRRKVQSKCAELKIHYIALLLDKRENEVLLNWQEGGYRCKRKNSSLTSTIPDKFVPVFKHNWKPEELPNETEATLYSALQSESSTIIKANHRVSEMMYNSLDLYFHFCKVDVHVYLASAYAYASLRPKGEAKAITEFINQLCTQLRSLTPRVN</sequence>
<dbReference type="Gene3D" id="1.10.3450.30">
    <property type="match status" value="1"/>
</dbReference>
<evidence type="ECO:0000313" key="2">
    <source>
        <dbReference type="Proteomes" id="UP001162131"/>
    </source>
</evidence>
<dbReference type="InterPro" id="IPR038060">
    <property type="entry name" value="C12orf66-like_central_sf"/>
</dbReference>
<keyword evidence="2" id="KW-1185">Reference proteome</keyword>
<dbReference type="SUPFAM" id="SSF158548">
    <property type="entry name" value="FLJ32549 domain-like"/>
    <property type="match status" value="1"/>
</dbReference>
<dbReference type="InterPro" id="IPR018544">
    <property type="entry name" value="KICS_2"/>
</dbReference>
<dbReference type="AlphaFoldDB" id="A0AAU9IU86"/>
<dbReference type="Pfam" id="PF09404">
    <property type="entry name" value="C12orf66_like"/>
    <property type="match status" value="1"/>
</dbReference>
<protein>
    <recommendedName>
        <fullName evidence="3">KIF-binding protein</fullName>
    </recommendedName>
</protein>
<dbReference type="SUPFAM" id="SSF160651">
    <property type="entry name" value="FLJ32549 C-terminal domain-like"/>
    <property type="match status" value="1"/>
</dbReference>
<dbReference type="PANTHER" id="PTHR31581:SF1">
    <property type="entry name" value="KICSTOR SUBUNIT 2"/>
    <property type="match status" value="1"/>
</dbReference>